<sequence length="170" mass="18152">MHTARQRLEFGVAHRVATAVGAPVQGECACVQQRVELGAVQRFVLLAGLGRAVDAATRDVQAGCLARVLREPAQHGVLARARRADQHDQTTVFARCRGGGRHGARLPCQRCRRSTNSLLPALRLAAFFSSASTLATSRCESKLPGLIAQAPTDSVGTGKNIASPRRFSDQ</sequence>
<accession>A0A1J5Q153</accession>
<evidence type="ECO:0000313" key="1">
    <source>
        <dbReference type="EMBL" id="OIQ77449.1"/>
    </source>
</evidence>
<dbReference type="AlphaFoldDB" id="A0A1J5Q153"/>
<reference evidence="1" key="1">
    <citation type="submission" date="2016-10" db="EMBL/GenBank/DDBJ databases">
        <title>Sequence of Gallionella enrichment culture.</title>
        <authorList>
            <person name="Poehlein A."/>
            <person name="Muehling M."/>
            <person name="Daniel R."/>
        </authorList>
    </citation>
    <scope>NUCLEOTIDE SEQUENCE</scope>
</reference>
<comment type="caution">
    <text evidence="1">The sequence shown here is derived from an EMBL/GenBank/DDBJ whole genome shotgun (WGS) entry which is preliminary data.</text>
</comment>
<dbReference type="EMBL" id="MLJW01001613">
    <property type="protein sequence ID" value="OIQ77449.1"/>
    <property type="molecule type" value="Genomic_DNA"/>
</dbReference>
<organism evidence="1">
    <name type="scientific">mine drainage metagenome</name>
    <dbReference type="NCBI Taxonomy" id="410659"/>
    <lineage>
        <taxon>unclassified sequences</taxon>
        <taxon>metagenomes</taxon>
        <taxon>ecological metagenomes</taxon>
    </lineage>
</organism>
<name>A0A1J5Q153_9ZZZZ</name>
<gene>
    <name evidence="1" type="ORF">GALL_408590</name>
</gene>
<proteinExistence type="predicted"/>
<protein>
    <submittedName>
        <fullName evidence="1">Uncharacterized protein</fullName>
    </submittedName>
</protein>